<evidence type="ECO:0000313" key="10">
    <source>
        <dbReference type="EMBL" id="KAK5774198.1"/>
    </source>
</evidence>
<dbReference type="PANTHER" id="PTHR12385">
    <property type="entry name" value="CHOLINE TRANSPORTER-LIKE (SLC FAMILY 44)"/>
    <property type="match status" value="1"/>
</dbReference>
<dbReference type="AlphaFoldDB" id="A0AAN7WKN8"/>
<proteinExistence type="inferred from homology"/>
<feature type="region of interest" description="Disordered" evidence="9">
    <location>
        <begin position="94"/>
        <end position="123"/>
    </location>
</feature>
<evidence type="ECO:0000256" key="6">
    <source>
        <dbReference type="ARBA" id="ARBA00022989"/>
    </source>
</evidence>
<evidence type="ECO:0000313" key="11">
    <source>
        <dbReference type="Proteomes" id="UP001306508"/>
    </source>
</evidence>
<feature type="compositionally biased region" description="Basic and acidic residues" evidence="9">
    <location>
        <begin position="109"/>
        <end position="118"/>
    </location>
</feature>
<protein>
    <recommendedName>
        <fullName evidence="4 8">Protein PNS1</fullName>
    </recommendedName>
</protein>
<feature type="transmembrane region" description="Helical" evidence="8">
    <location>
        <begin position="306"/>
        <end position="326"/>
    </location>
</feature>
<feature type="transmembrane region" description="Helical" evidence="8">
    <location>
        <begin position="204"/>
        <end position="225"/>
    </location>
</feature>
<dbReference type="EMBL" id="JAWIZZ010000055">
    <property type="protein sequence ID" value="KAK5774198.1"/>
    <property type="molecule type" value="Genomic_DNA"/>
</dbReference>
<dbReference type="GO" id="GO:0022857">
    <property type="term" value="F:transmembrane transporter activity"/>
    <property type="evidence" value="ECO:0007669"/>
    <property type="project" value="UniProtKB-UniRule"/>
</dbReference>
<sequence>MEDDLLSPENVVLLYVFWSSIDYSDYYINDLTDSNPKIYYINLDLPRSYVIQSFYYAASNVVAHVWLINTLIGSRFIQDLINKLSVSDRLNMEKEKPSRFNTPAPVESAHTKDSDNNHNDNNNHLVEGITIAKNLHNENFNKNQDNSSLNGNVPEYLPSVPQQEYHFEQNPIYNLSANVEGAPIMTYEEVFPRKTKYNSKFNDWPFTLFFIFVCCAFIVLSSLTLRAWSQNYSQQDHGIYTKSTTNTMNTNSAILLIFVCCISLVFAITGLVLCRLYPRFFIISGIILNILSGLGTSIMYLSLKYWSAGIVFLVFTLFIAFCFYSIRSRIPLATIILKIVIDGMKTYPQTLIVSILGTIISGAFAILFSLVIVATYMKYDPDPNNPGCNTSGGSCSNSKLIGLLVLVFFCGYYISEVIKNVIHSTISGIYGCWYFMSKADQGTPKWIAMGSFKRAMLTSFGSICFGSLIVSLIETFRQTLTLVRNAFMINQNFGNISHVIFWIIDLIIGFLQWLVQYFNHYAYSFIALYGESYLNASKQTWQMIREKGLDAIINDNLINTALAFYGLFVSYIAALFAFLYLRFTKPSYNDTGGFNGPLIAFSFVIALQICNIATEVIRSGTATFFIALGSDPEIFQQSYPEKFNEIVNAYPQVLEKLKQHSV</sequence>
<feature type="transmembrane region" description="Helical" evidence="8">
    <location>
        <begin position="53"/>
        <end position="72"/>
    </location>
</feature>
<evidence type="ECO:0000256" key="5">
    <source>
        <dbReference type="ARBA" id="ARBA00022692"/>
    </source>
</evidence>
<feature type="transmembrane region" description="Helical" evidence="8">
    <location>
        <begin position="347"/>
        <end position="377"/>
    </location>
</feature>
<feature type="transmembrane region" description="Helical" evidence="8">
    <location>
        <begin position="456"/>
        <end position="473"/>
    </location>
</feature>
<feature type="transmembrane region" description="Helical" evidence="8">
    <location>
        <begin position="397"/>
        <end position="414"/>
    </location>
</feature>
<keyword evidence="11" id="KW-1185">Reference proteome</keyword>
<comment type="subcellular location">
    <subcellularLocation>
        <location evidence="2 8">Cell membrane</location>
        <topology evidence="2 8">Multi-pass membrane protein</topology>
    </subcellularLocation>
</comment>
<comment type="caution">
    <text evidence="10">The sequence shown here is derived from an EMBL/GenBank/DDBJ whole genome shotgun (WGS) entry which is preliminary data.</text>
</comment>
<dbReference type="PANTHER" id="PTHR12385:SF4">
    <property type="entry name" value="PROTEIN PNS1"/>
    <property type="match status" value="1"/>
</dbReference>
<comment type="similarity">
    <text evidence="3 8">Belongs to the CTL (choline transporter-like) family.</text>
</comment>
<evidence type="ECO:0000256" key="9">
    <source>
        <dbReference type="SAM" id="MobiDB-lite"/>
    </source>
</evidence>
<evidence type="ECO:0000256" key="8">
    <source>
        <dbReference type="RuleBase" id="RU368066"/>
    </source>
</evidence>
<evidence type="ECO:0000256" key="2">
    <source>
        <dbReference type="ARBA" id="ARBA00004651"/>
    </source>
</evidence>
<evidence type="ECO:0000256" key="7">
    <source>
        <dbReference type="ARBA" id="ARBA00023136"/>
    </source>
</evidence>
<feature type="transmembrane region" description="Helical" evidence="8">
    <location>
        <begin position="253"/>
        <end position="273"/>
    </location>
</feature>
<evidence type="ECO:0000256" key="4">
    <source>
        <dbReference type="ARBA" id="ARBA00015388"/>
    </source>
</evidence>
<feature type="transmembrane region" description="Helical" evidence="8">
    <location>
        <begin position="280"/>
        <end position="300"/>
    </location>
</feature>
<feature type="transmembrane region" description="Helical" evidence="8">
    <location>
        <begin position="593"/>
        <end position="614"/>
    </location>
</feature>
<dbReference type="Proteomes" id="UP001306508">
    <property type="component" value="Unassembled WGS sequence"/>
</dbReference>
<dbReference type="InterPro" id="IPR007603">
    <property type="entry name" value="Choline_transptr-like"/>
</dbReference>
<keyword evidence="6 8" id="KW-1133">Transmembrane helix</keyword>
<gene>
    <name evidence="10" type="ORF">RI543_004485</name>
</gene>
<accession>A0AAN7WKN8</accession>
<feature type="transmembrane region" description="Helical" evidence="8">
    <location>
        <begin position="493"/>
        <end position="514"/>
    </location>
</feature>
<keyword evidence="7 8" id="KW-0472">Membrane</keyword>
<feature type="transmembrane region" description="Helical" evidence="8">
    <location>
        <begin position="557"/>
        <end position="581"/>
    </location>
</feature>
<name>A0AAN7WKN8_9SACH</name>
<keyword evidence="5 8" id="KW-0812">Transmembrane</keyword>
<reference evidence="11" key="1">
    <citation type="submission" date="2023-07" db="EMBL/GenBank/DDBJ databases">
        <title>A draft genome of Kazachstania heterogenica Y-27499.</title>
        <authorList>
            <person name="Donic C."/>
            <person name="Kralova J.S."/>
            <person name="Fidel L."/>
            <person name="Ben-Dor S."/>
            <person name="Jung S."/>
        </authorList>
    </citation>
    <scope>NUCLEOTIDE SEQUENCE [LARGE SCALE GENOMIC DNA]</scope>
    <source>
        <strain evidence="11">Y27499</strain>
    </source>
</reference>
<dbReference type="Pfam" id="PF04515">
    <property type="entry name" value="Choline_transpo"/>
    <property type="match status" value="1"/>
</dbReference>
<organism evidence="10 11">
    <name type="scientific">Arxiozyma heterogenica</name>
    <dbReference type="NCBI Taxonomy" id="278026"/>
    <lineage>
        <taxon>Eukaryota</taxon>
        <taxon>Fungi</taxon>
        <taxon>Dikarya</taxon>
        <taxon>Ascomycota</taxon>
        <taxon>Saccharomycotina</taxon>
        <taxon>Saccharomycetes</taxon>
        <taxon>Saccharomycetales</taxon>
        <taxon>Saccharomycetaceae</taxon>
        <taxon>Arxiozyma</taxon>
    </lineage>
</organism>
<dbReference type="GO" id="GO:0005886">
    <property type="term" value="C:plasma membrane"/>
    <property type="evidence" value="ECO:0007669"/>
    <property type="project" value="UniProtKB-SubCell"/>
</dbReference>
<evidence type="ECO:0000256" key="1">
    <source>
        <dbReference type="ARBA" id="ARBA00002957"/>
    </source>
</evidence>
<comment type="function">
    <text evidence="1 8">Probably involved in transport through the plasma membrane.</text>
</comment>
<evidence type="ECO:0000256" key="3">
    <source>
        <dbReference type="ARBA" id="ARBA00007168"/>
    </source>
</evidence>